<dbReference type="OrthoDB" id="7431422at2"/>
<dbReference type="PANTHER" id="PTHR43630:SF1">
    <property type="entry name" value="POLY-BETA-1,6-N-ACETYL-D-GLUCOSAMINE SYNTHASE"/>
    <property type="match status" value="1"/>
</dbReference>
<feature type="transmembrane region" description="Helical" evidence="4">
    <location>
        <begin position="597"/>
        <end position="615"/>
    </location>
</feature>
<dbReference type="InterPro" id="IPR029044">
    <property type="entry name" value="Nucleotide-diphossugar_trans"/>
</dbReference>
<feature type="transmembrane region" description="Helical" evidence="4">
    <location>
        <begin position="512"/>
        <end position="540"/>
    </location>
</feature>
<keyword evidence="4" id="KW-1133">Transmembrane helix</keyword>
<proteinExistence type="inferred from homology"/>
<keyword evidence="4" id="KW-0472">Membrane</keyword>
<keyword evidence="7" id="KW-1185">Reference proteome</keyword>
<name>A0A397Q311_9HYPH</name>
<dbReference type="AlphaFoldDB" id="A0A397Q311"/>
<evidence type="ECO:0000313" key="6">
    <source>
        <dbReference type="EMBL" id="RIA55910.1"/>
    </source>
</evidence>
<evidence type="ECO:0000256" key="3">
    <source>
        <dbReference type="ARBA" id="ARBA00022679"/>
    </source>
</evidence>
<sequence length="640" mass="70988">MRVQSTALFQGYRTRPAAPPSRLPARDRGRWQNRLFWRLGVSSADLYRAQFLAATWKVDSSVVLLAEGVVAPERYRDALASTGGFAASVPMESLRLTGAAGRVPPRHWLEARAPLPVRGEGVSGALNVEAMPAHVIDSLAHALGKRRAQVALLTRQNLIDLIIRHRGQALLRAATWRLRRLRPDQSAADGVALWQMLCLLAFTGLVTGAALISFRDTMTLLSAALSLVFLVTVLLRLIAAVQLAGRTWLLGRRPGPPSIADADLPRYTILVPLFREADVLPQLVANLRALDYPATKLDIKLILESVDKETIAAARAMDLPGTFDIIVVPDGRPRTKPKACNFALEFATGDFAVIYDAEDRPEPDQLRKAVEAFAQAPTEVVCLQAKLNFDNATENWLAKQFTIEYTSLFWGILPALDMLRLPIPLGGTSNHFRIEVLRELGAWDAFNVTEDADLGMRIYRAGYRCKVLDSTTWEEAACQPGNWLRQRTRWLKGWMQTYAVHMRQPERLRAELGLGGFWAFQGLFAAVVISTLAHPLFYILLAYDSVHGGFMRQAESVLGLHFWAIATFNLIAGYGAAIVLGVVSLRARGVANLLPQILLIPVYWLCISVAAYRALYQLVADPFYWEKTQHGVSNVPRKTA</sequence>
<dbReference type="Proteomes" id="UP000266273">
    <property type="component" value="Unassembled WGS sequence"/>
</dbReference>
<feature type="domain" description="Glycosyltransferase 2-like" evidence="5">
    <location>
        <begin position="353"/>
        <end position="562"/>
    </location>
</feature>
<evidence type="ECO:0000313" key="7">
    <source>
        <dbReference type="Proteomes" id="UP000266273"/>
    </source>
</evidence>
<feature type="transmembrane region" description="Helical" evidence="4">
    <location>
        <begin position="560"/>
        <end position="585"/>
    </location>
</feature>
<accession>A0A397Q311</accession>
<keyword evidence="4" id="KW-0812">Transmembrane</keyword>
<dbReference type="CDD" id="cd06427">
    <property type="entry name" value="CESA_like_2"/>
    <property type="match status" value="1"/>
</dbReference>
<dbReference type="EMBL" id="QXDF01000001">
    <property type="protein sequence ID" value="RIA55910.1"/>
    <property type="molecule type" value="Genomic_DNA"/>
</dbReference>
<dbReference type="Pfam" id="PF13632">
    <property type="entry name" value="Glyco_trans_2_3"/>
    <property type="match status" value="1"/>
</dbReference>
<feature type="transmembrane region" description="Helical" evidence="4">
    <location>
        <begin position="220"/>
        <end position="244"/>
    </location>
</feature>
<feature type="transmembrane region" description="Helical" evidence="4">
    <location>
        <begin position="191"/>
        <end position="214"/>
    </location>
</feature>
<keyword evidence="3 6" id="KW-0808">Transferase</keyword>
<evidence type="ECO:0000259" key="5">
    <source>
        <dbReference type="Pfam" id="PF13632"/>
    </source>
</evidence>
<keyword evidence="2" id="KW-0328">Glycosyltransferase</keyword>
<dbReference type="GO" id="GO:0016757">
    <property type="term" value="F:glycosyltransferase activity"/>
    <property type="evidence" value="ECO:0007669"/>
    <property type="project" value="UniProtKB-KW"/>
</dbReference>
<protein>
    <submittedName>
        <fullName evidence="6">Cellulose synthase/poly-beta-1,6-N-acetylglucosamine synthase-like glycosyltransferase</fullName>
    </submittedName>
</protein>
<gene>
    <name evidence="6" type="ORF">BXY53_0997</name>
</gene>
<evidence type="ECO:0000256" key="4">
    <source>
        <dbReference type="SAM" id="Phobius"/>
    </source>
</evidence>
<comment type="similarity">
    <text evidence="1">Belongs to the glycosyltransferase 2 family.</text>
</comment>
<dbReference type="PANTHER" id="PTHR43630">
    <property type="entry name" value="POLY-BETA-1,6-N-ACETYL-D-GLUCOSAMINE SYNTHASE"/>
    <property type="match status" value="1"/>
</dbReference>
<dbReference type="Gene3D" id="3.90.550.10">
    <property type="entry name" value="Spore Coat Polysaccharide Biosynthesis Protein SpsA, Chain A"/>
    <property type="match status" value="1"/>
</dbReference>
<evidence type="ECO:0000256" key="1">
    <source>
        <dbReference type="ARBA" id="ARBA00006739"/>
    </source>
</evidence>
<reference evidence="6 7" key="1">
    <citation type="submission" date="2018-08" db="EMBL/GenBank/DDBJ databases">
        <title>Genomic Encyclopedia of Archaeal and Bacterial Type Strains, Phase II (KMG-II): from individual species to whole genera.</title>
        <authorList>
            <person name="Goeker M."/>
        </authorList>
    </citation>
    <scope>NUCLEOTIDE SEQUENCE [LARGE SCALE GENOMIC DNA]</scope>
    <source>
        <strain evidence="6 7">DSM 5002</strain>
    </source>
</reference>
<dbReference type="InterPro" id="IPR001173">
    <property type="entry name" value="Glyco_trans_2-like"/>
</dbReference>
<organism evidence="6 7">
    <name type="scientific">Dichotomicrobium thermohalophilum</name>
    <dbReference type="NCBI Taxonomy" id="933063"/>
    <lineage>
        <taxon>Bacteria</taxon>
        <taxon>Pseudomonadati</taxon>
        <taxon>Pseudomonadota</taxon>
        <taxon>Alphaproteobacteria</taxon>
        <taxon>Hyphomicrobiales</taxon>
        <taxon>Hyphomicrobiaceae</taxon>
        <taxon>Dichotomicrobium</taxon>
    </lineage>
</organism>
<dbReference type="SUPFAM" id="SSF53448">
    <property type="entry name" value="Nucleotide-diphospho-sugar transferases"/>
    <property type="match status" value="1"/>
</dbReference>
<evidence type="ECO:0000256" key="2">
    <source>
        <dbReference type="ARBA" id="ARBA00022676"/>
    </source>
</evidence>
<comment type="caution">
    <text evidence="6">The sequence shown here is derived from an EMBL/GenBank/DDBJ whole genome shotgun (WGS) entry which is preliminary data.</text>
</comment>